<gene>
    <name evidence="2" type="ORF">AB0H04_45825</name>
</gene>
<evidence type="ECO:0000313" key="3">
    <source>
        <dbReference type="Proteomes" id="UP001551011"/>
    </source>
</evidence>
<sequence length="158" mass="16338">MTPMTADMLDRTGTVTVRVLDRSGQPMDCSGLVRVPRNDATGAVCFPVADEGSGTGDAGSATAELPVGAYRLLGAGPAGVSPTCFARDGLRVDGERTVTLDSREAEPVTAELNGPAARPETYSANVTLRSVAAGTARTSDSSGTGRWNACRRRRSAHV</sequence>
<keyword evidence="3" id="KW-1185">Reference proteome</keyword>
<evidence type="ECO:0000313" key="2">
    <source>
        <dbReference type="EMBL" id="MEU5714029.1"/>
    </source>
</evidence>
<name>A0ABV3APZ7_9ACTN</name>
<reference evidence="2 3" key="1">
    <citation type="submission" date="2024-06" db="EMBL/GenBank/DDBJ databases">
        <title>The Natural Products Discovery Center: Release of the First 8490 Sequenced Strains for Exploring Actinobacteria Biosynthetic Diversity.</title>
        <authorList>
            <person name="Kalkreuter E."/>
            <person name="Kautsar S.A."/>
            <person name="Yang D."/>
            <person name="Bader C.D."/>
            <person name="Teijaro C.N."/>
            <person name="Fluegel L."/>
            <person name="Davis C.M."/>
            <person name="Simpson J.R."/>
            <person name="Lauterbach L."/>
            <person name="Steele A.D."/>
            <person name="Gui C."/>
            <person name="Meng S."/>
            <person name="Li G."/>
            <person name="Viehrig K."/>
            <person name="Ye F."/>
            <person name="Su P."/>
            <person name="Kiefer A.F."/>
            <person name="Nichols A."/>
            <person name="Cepeda A.J."/>
            <person name="Yan W."/>
            <person name="Fan B."/>
            <person name="Jiang Y."/>
            <person name="Adhikari A."/>
            <person name="Zheng C.-J."/>
            <person name="Schuster L."/>
            <person name="Cowan T.M."/>
            <person name="Smanski M.J."/>
            <person name="Chevrette M.G."/>
            <person name="De Carvalho L.P.S."/>
            <person name="Shen B."/>
        </authorList>
    </citation>
    <scope>NUCLEOTIDE SEQUENCE [LARGE SCALE GENOMIC DNA]</scope>
    <source>
        <strain evidence="2 3">NPDC020594</strain>
    </source>
</reference>
<feature type="compositionally biased region" description="Polar residues" evidence="1">
    <location>
        <begin position="136"/>
        <end position="145"/>
    </location>
</feature>
<feature type="compositionally biased region" description="Basic residues" evidence="1">
    <location>
        <begin position="149"/>
        <end position="158"/>
    </location>
</feature>
<evidence type="ECO:0008006" key="4">
    <source>
        <dbReference type="Google" id="ProtNLM"/>
    </source>
</evidence>
<feature type="region of interest" description="Disordered" evidence="1">
    <location>
        <begin position="133"/>
        <end position="158"/>
    </location>
</feature>
<evidence type="ECO:0000256" key="1">
    <source>
        <dbReference type="SAM" id="MobiDB-lite"/>
    </source>
</evidence>
<proteinExistence type="predicted"/>
<dbReference type="RefSeq" id="WP_158712644.1">
    <property type="nucleotide sequence ID" value="NZ_JBEXDP010000028.1"/>
</dbReference>
<protein>
    <recommendedName>
        <fullName evidence="4">Prealbumin-like fold domain-containing protein</fullName>
    </recommendedName>
</protein>
<organism evidence="2 3">
    <name type="scientific">Streptomyces flaveolus</name>
    <dbReference type="NCBI Taxonomy" id="67297"/>
    <lineage>
        <taxon>Bacteria</taxon>
        <taxon>Bacillati</taxon>
        <taxon>Actinomycetota</taxon>
        <taxon>Actinomycetes</taxon>
        <taxon>Kitasatosporales</taxon>
        <taxon>Streptomycetaceae</taxon>
        <taxon>Streptomyces</taxon>
    </lineage>
</organism>
<dbReference type="Proteomes" id="UP001551011">
    <property type="component" value="Unassembled WGS sequence"/>
</dbReference>
<accession>A0ABV3APZ7</accession>
<comment type="caution">
    <text evidence="2">The sequence shown here is derived from an EMBL/GenBank/DDBJ whole genome shotgun (WGS) entry which is preliminary data.</text>
</comment>
<dbReference type="EMBL" id="JBFAEG010000068">
    <property type="protein sequence ID" value="MEU5714029.1"/>
    <property type="molecule type" value="Genomic_DNA"/>
</dbReference>